<dbReference type="SUPFAM" id="SSF53850">
    <property type="entry name" value="Periplasmic binding protein-like II"/>
    <property type="match status" value="1"/>
</dbReference>
<dbReference type="EMBL" id="VHLG01000003">
    <property type="protein sequence ID" value="TPW31677.1"/>
    <property type="molecule type" value="Genomic_DNA"/>
</dbReference>
<dbReference type="Proteomes" id="UP000318801">
    <property type="component" value="Unassembled WGS sequence"/>
</dbReference>
<keyword evidence="4" id="KW-1185">Reference proteome</keyword>
<proteinExistence type="predicted"/>
<sequence length="316" mass="33931">MMELKRSALALAITAILSTGALAADPDSCKTVRFSDVGWTDITATTATTSVILKAIGYEPDTKVLSVPVTYTALKNKDIDVFLGNWMPTMEGDIGPYREDGSVETVRENLEGAKYTLATNEYGAELGIKDFADIAAHKDELDGKIYGIEPGNDGNRLIIDMIDKNDFGLGDFQIVESSEQGMLAQVARLDKSKKPIIFLGWAPHPMNAKFDLTYLSGGDDIFGPDFGGATVYTNVRAGYLDECPNVGAFLKNLKFSLPMENEIMGAILDDGTDPEKAATAWLKANPDTLGPWLEGVTTFDGSGDALPAVKTALGLN</sequence>
<evidence type="ECO:0000259" key="2">
    <source>
        <dbReference type="Pfam" id="PF04069"/>
    </source>
</evidence>
<evidence type="ECO:0000313" key="3">
    <source>
        <dbReference type="EMBL" id="TPW31677.1"/>
    </source>
</evidence>
<dbReference type="InterPro" id="IPR017783">
    <property type="entry name" value="ABC_choline_sub-bd"/>
</dbReference>
<dbReference type="Gene3D" id="3.40.190.100">
    <property type="entry name" value="Glycine betaine-binding periplasmic protein, domain 2"/>
    <property type="match status" value="1"/>
</dbReference>
<dbReference type="CDD" id="cd13640">
    <property type="entry name" value="PBP2_ChoX"/>
    <property type="match status" value="1"/>
</dbReference>
<accession>A0A506UGY9</accession>
<dbReference type="AlphaFoldDB" id="A0A506UGY9"/>
<dbReference type="Gene3D" id="3.40.190.10">
    <property type="entry name" value="Periplasmic binding protein-like II"/>
    <property type="match status" value="1"/>
</dbReference>
<reference evidence="3 4" key="1">
    <citation type="submission" date="2019-06" db="EMBL/GenBank/DDBJ databases">
        <authorList>
            <person name="Li M."/>
        </authorList>
    </citation>
    <scope>NUCLEOTIDE SEQUENCE [LARGE SCALE GENOMIC DNA]</scope>
    <source>
        <strain evidence="3 4">BGMRC2036</strain>
    </source>
</reference>
<comment type="caution">
    <text evidence="3">The sequence shown here is derived from an EMBL/GenBank/DDBJ whole genome shotgun (WGS) entry which is preliminary data.</text>
</comment>
<dbReference type="OrthoDB" id="9787902at2"/>
<feature type="signal peptide" evidence="1">
    <location>
        <begin position="1"/>
        <end position="23"/>
    </location>
</feature>
<dbReference type="GO" id="GO:0015871">
    <property type="term" value="P:choline transport"/>
    <property type="evidence" value="ECO:0007669"/>
    <property type="project" value="InterPro"/>
</dbReference>
<organism evidence="3 4">
    <name type="scientific">Martelella alba</name>
    <dbReference type="NCBI Taxonomy" id="2590451"/>
    <lineage>
        <taxon>Bacteria</taxon>
        <taxon>Pseudomonadati</taxon>
        <taxon>Pseudomonadota</taxon>
        <taxon>Alphaproteobacteria</taxon>
        <taxon>Hyphomicrobiales</taxon>
        <taxon>Aurantimonadaceae</taxon>
        <taxon>Martelella</taxon>
    </lineage>
</organism>
<gene>
    <name evidence="3" type="ORF">FJU08_07990</name>
</gene>
<dbReference type="GO" id="GO:0033265">
    <property type="term" value="F:choline binding"/>
    <property type="evidence" value="ECO:0007669"/>
    <property type="project" value="InterPro"/>
</dbReference>
<keyword evidence="1" id="KW-0732">Signal</keyword>
<feature type="domain" description="ABC-type glycine betaine transport system substrate-binding" evidence="2">
    <location>
        <begin position="30"/>
        <end position="283"/>
    </location>
</feature>
<evidence type="ECO:0000313" key="4">
    <source>
        <dbReference type="Proteomes" id="UP000318801"/>
    </source>
</evidence>
<dbReference type="Pfam" id="PF04069">
    <property type="entry name" value="OpuAC"/>
    <property type="match status" value="1"/>
</dbReference>
<protein>
    <submittedName>
        <fullName evidence="3">Choline ABC transporter substrate-binding protein</fullName>
    </submittedName>
</protein>
<dbReference type="NCBIfam" id="TIGR03414">
    <property type="entry name" value="ABC_choline_bnd"/>
    <property type="match status" value="1"/>
</dbReference>
<dbReference type="GO" id="GO:0042597">
    <property type="term" value="C:periplasmic space"/>
    <property type="evidence" value="ECO:0007669"/>
    <property type="project" value="InterPro"/>
</dbReference>
<dbReference type="RefSeq" id="WP_141148446.1">
    <property type="nucleotide sequence ID" value="NZ_VHLG01000003.1"/>
</dbReference>
<dbReference type="GO" id="GO:0022857">
    <property type="term" value="F:transmembrane transporter activity"/>
    <property type="evidence" value="ECO:0007669"/>
    <property type="project" value="InterPro"/>
</dbReference>
<dbReference type="InterPro" id="IPR007210">
    <property type="entry name" value="ABC_Gly_betaine_transp_sub-bd"/>
</dbReference>
<feature type="chain" id="PRO_5021424941" evidence="1">
    <location>
        <begin position="24"/>
        <end position="316"/>
    </location>
</feature>
<name>A0A506UGY9_9HYPH</name>
<dbReference type="GO" id="GO:0043190">
    <property type="term" value="C:ATP-binding cassette (ABC) transporter complex"/>
    <property type="evidence" value="ECO:0007669"/>
    <property type="project" value="InterPro"/>
</dbReference>
<evidence type="ECO:0000256" key="1">
    <source>
        <dbReference type="SAM" id="SignalP"/>
    </source>
</evidence>